<proteinExistence type="predicted"/>
<feature type="compositionally biased region" description="Low complexity" evidence="5">
    <location>
        <begin position="954"/>
        <end position="980"/>
    </location>
</feature>
<dbReference type="Gene3D" id="3.30.559.30">
    <property type="entry name" value="Nonribosomal peptide synthetase, condensation domain"/>
    <property type="match status" value="2"/>
</dbReference>
<dbReference type="InterPro" id="IPR006162">
    <property type="entry name" value="Ppantetheine_attach_site"/>
</dbReference>
<dbReference type="Gene3D" id="1.10.1240.100">
    <property type="match status" value="1"/>
</dbReference>
<dbReference type="CDD" id="cd19531">
    <property type="entry name" value="LCL_NRPS-like"/>
    <property type="match status" value="1"/>
</dbReference>
<accession>A0A7T1WRE3</accession>
<dbReference type="Gene3D" id="3.40.47.10">
    <property type="match status" value="1"/>
</dbReference>
<dbReference type="Pfam" id="PF02801">
    <property type="entry name" value="Ketoacyl-synt_C"/>
    <property type="match status" value="1"/>
</dbReference>
<feature type="region of interest" description="Disordered" evidence="5">
    <location>
        <begin position="1429"/>
        <end position="1470"/>
    </location>
</feature>
<dbReference type="InterPro" id="IPR016039">
    <property type="entry name" value="Thiolase-like"/>
</dbReference>
<name>A0A7T1WRE3_9ACTN</name>
<feature type="domain" description="Ketosynthase family 3 (KS3)" evidence="7">
    <location>
        <begin position="20"/>
        <end position="433"/>
    </location>
</feature>
<dbReference type="PROSITE" id="PS52004">
    <property type="entry name" value="KS3_2"/>
    <property type="match status" value="1"/>
</dbReference>
<evidence type="ECO:0000256" key="5">
    <source>
        <dbReference type="SAM" id="MobiDB-lite"/>
    </source>
</evidence>
<comment type="cofactor">
    <cofactor evidence="1">
        <name>pantetheine 4'-phosphate</name>
        <dbReference type="ChEBI" id="CHEBI:47942"/>
    </cofactor>
</comment>
<keyword evidence="9" id="KW-1185">Reference proteome</keyword>
<dbReference type="CDD" id="cd00833">
    <property type="entry name" value="PKS"/>
    <property type="match status" value="1"/>
</dbReference>
<dbReference type="GO" id="GO:0006633">
    <property type="term" value="P:fatty acid biosynthetic process"/>
    <property type="evidence" value="ECO:0007669"/>
    <property type="project" value="TreeGrafter"/>
</dbReference>
<feature type="region of interest" description="Disordered" evidence="5">
    <location>
        <begin position="765"/>
        <end position="863"/>
    </location>
</feature>
<evidence type="ECO:0000259" key="6">
    <source>
        <dbReference type="PROSITE" id="PS50075"/>
    </source>
</evidence>
<evidence type="ECO:0000256" key="3">
    <source>
        <dbReference type="ARBA" id="ARBA00022553"/>
    </source>
</evidence>
<keyword evidence="2" id="KW-0596">Phosphopantetheine</keyword>
<dbReference type="SMART" id="SM00825">
    <property type="entry name" value="PKS_KS"/>
    <property type="match status" value="1"/>
</dbReference>
<evidence type="ECO:0000256" key="4">
    <source>
        <dbReference type="ARBA" id="ARBA00022679"/>
    </source>
</evidence>
<keyword evidence="3" id="KW-0597">Phosphoprotein</keyword>
<dbReference type="SUPFAM" id="SSF47336">
    <property type="entry name" value="ACP-like"/>
    <property type="match status" value="1"/>
</dbReference>
<dbReference type="InterPro" id="IPR050091">
    <property type="entry name" value="PKS_NRPS_Biosynth_Enz"/>
</dbReference>
<dbReference type="InterPro" id="IPR036736">
    <property type="entry name" value="ACP-like_sf"/>
</dbReference>
<dbReference type="RefSeq" id="WP_197349567.1">
    <property type="nucleotide sequence ID" value="NZ_CP048882.1"/>
</dbReference>
<evidence type="ECO:0000256" key="1">
    <source>
        <dbReference type="ARBA" id="ARBA00001957"/>
    </source>
</evidence>
<dbReference type="Gene3D" id="3.30.559.10">
    <property type="entry name" value="Chloramphenicol acetyltransferase-like domain"/>
    <property type="match status" value="2"/>
</dbReference>
<evidence type="ECO:0000259" key="7">
    <source>
        <dbReference type="PROSITE" id="PS52004"/>
    </source>
</evidence>
<dbReference type="InterPro" id="IPR014031">
    <property type="entry name" value="Ketoacyl_synth_C"/>
</dbReference>
<dbReference type="Pfam" id="PF16197">
    <property type="entry name" value="KAsynt_C_assoc"/>
    <property type="match status" value="1"/>
</dbReference>
<dbReference type="KEGG" id="sbat:G4Z16_06000"/>
<dbReference type="Gene3D" id="3.30.70.3290">
    <property type="match status" value="1"/>
</dbReference>
<dbReference type="InterPro" id="IPR032821">
    <property type="entry name" value="PKS_assoc"/>
</dbReference>
<feature type="compositionally biased region" description="Low complexity" evidence="5">
    <location>
        <begin position="1450"/>
        <end position="1470"/>
    </location>
</feature>
<feature type="region of interest" description="Disordered" evidence="5">
    <location>
        <begin position="525"/>
        <end position="547"/>
    </location>
</feature>
<dbReference type="SUPFAM" id="SSF52777">
    <property type="entry name" value="CoA-dependent acyltransferases"/>
    <property type="match status" value="4"/>
</dbReference>
<dbReference type="GO" id="GO:0071770">
    <property type="term" value="P:DIM/DIP cell wall layer assembly"/>
    <property type="evidence" value="ECO:0007669"/>
    <property type="project" value="TreeGrafter"/>
</dbReference>
<gene>
    <name evidence="8" type="ORF">G4Z16_06000</name>
</gene>
<evidence type="ECO:0000313" key="8">
    <source>
        <dbReference type="EMBL" id="QPP06027.1"/>
    </source>
</evidence>
<evidence type="ECO:0000313" key="9">
    <source>
        <dbReference type="Proteomes" id="UP000595046"/>
    </source>
</evidence>
<dbReference type="InterPro" id="IPR001242">
    <property type="entry name" value="Condensation_dom"/>
</dbReference>
<evidence type="ECO:0008006" key="10">
    <source>
        <dbReference type="Google" id="ProtNLM"/>
    </source>
</evidence>
<dbReference type="Pfam" id="PF00109">
    <property type="entry name" value="ketoacyl-synt"/>
    <property type="match status" value="1"/>
</dbReference>
<dbReference type="InterPro" id="IPR020841">
    <property type="entry name" value="PKS_Beta-ketoAc_synthase_dom"/>
</dbReference>
<dbReference type="GO" id="GO:0005886">
    <property type="term" value="C:plasma membrane"/>
    <property type="evidence" value="ECO:0007669"/>
    <property type="project" value="TreeGrafter"/>
</dbReference>
<feature type="domain" description="Carrier" evidence="6">
    <location>
        <begin position="861"/>
        <end position="936"/>
    </location>
</feature>
<dbReference type="GO" id="GO:0005737">
    <property type="term" value="C:cytoplasm"/>
    <property type="evidence" value="ECO:0007669"/>
    <property type="project" value="TreeGrafter"/>
</dbReference>
<dbReference type="SMART" id="SM01294">
    <property type="entry name" value="PKS_PP_betabranch"/>
    <property type="match status" value="1"/>
</dbReference>
<feature type="region of interest" description="Disordered" evidence="5">
    <location>
        <begin position="634"/>
        <end position="657"/>
    </location>
</feature>
<dbReference type="Pfam" id="PF00550">
    <property type="entry name" value="PP-binding"/>
    <property type="match status" value="1"/>
</dbReference>
<protein>
    <recommendedName>
        <fullName evidence="10">Polyketide synthase</fullName>
    </recommendedName>
</protein>
<dbReference type="GO" id="GO:0004312">
    <property type="term" value="F:fatty acid synthase activity"/>
    <property type="evidence" value="ECO:0007669"/>
    <property type="project" value="TreeGrafter"/>
</dbReference>
<feature type="region of interest" description="Disordered" evidence="5">
    <location>
        <begin position="1713"/>
        <end position="1734"/>
    </location>
</feature>
<dbReference type="EMBL" id="CP048882">
    <property type="protein sequence ID" value="QPP06027.1"/>
    <property type="molecule type" value="Genomic_DNA"/>
</dbReference>
<dbReference type="PANTHER" id="PTHR43775:SF37">
    <property type="entry name" value="SI:DKEY-61P9.11"/>
    <property type="match status" value="1"/>
</dbReference>
<organism evidence="8 9">
    <name type="scientific">Streptomyces bathyalis</name>
    <dbReference type="NCBI Taxonomy" id="2710756"/>
    <lineage>
        <taxon>Bacteria</taxon>
        <taxon>Bacillati</taxon>
        <taxon>Actinomycetota</taxon>
        <taxon>Actinomycetes</taxon>
        <taxon>Kitasatosporales</taxon>
        <taxon>Streptomycetaceae</taxon>
        <taxon>Streptomyces</taxon>
    </lineage>
</organism>
<feature type="region of interest" description="Disordered" evidence="5">
    <location>
        <begin position="936"/>
        <end position="995"/>
    </location>
</feature>
<dbReference type="SUPFAM" id="SSF53901">
    <property type="entry name" value="Thiolase-like"/>
    <property type="match status" value="1"/>
</dbReference>
<dbReference type="Proteomes" id="UP000595046">
    <property type="component" value="Chromosome"/>
</dbReference>
<sequence>MNGKAGEIGMSGTVSATSGRAGIAVIGISTRFPQADTLTRFRANLRAGRDSVRAMPRERIEASCQDPAAGYPHQGYLDRIDLFDHEFFGLSRREAEVTDPQHRLALQLTREALENAGYAASRMRDSRTAVIFSSPSNGYAPLVREVGTLSMIGNIPCGLPARVSHLFGLTGPCYGVDTGCNGSLVAVHQASRELRDGDADFAVAGGVSVRHVVPPAATVGAFPGIASPTAKCRAFDERADGAASGEGGAVLLLTTLERALEEGAFIHAVIRGSAVVHNGRHSATIATPSARSQAEVIRKAWQNAGVDIATAGYVEAHGSGTRLGDAVEVEGLALARSGAAGASGDLPVGSVKTNLGHLDHAAGIAGLVKTVLSVRHAELYPTLHFTRPAADVDLRAARLDVVTSGRAWKADVRRAGVSSFSLGGINAHCVVEQPPAAAERETPCGEQPQLIGVSARSADDLVTLCERLSLELRDAPWSLADVARTLNEGRDHHGHRMGVVARTVADLALKLAAQVTWRRLEASSPAFGGEAPAGSDAETPRPVGGGPVGAPRVVLLLSGDATGAPAGEGAPLPDRLPLPAGPAARVRAQLAAHERLKETGVRVDGLISSGASRYAVRHLQDRLTAADTQALTRATNEWTGDGESDGDEGGPFGGPLRRDRLHAAVEEQLASGPVVFVELAARGEISDQLAEHLYGRTDARVITLGDGPEDVLAALCRLYEAQVALDWTALRPKDRASEPRRVPLPGHPFRGVRCWARPLGDVVRFDLPEPAPQEPRAGQEQPPASVPAPGERAPATAPVPAPAAGASEPSGGAPEAAVPKPAETAGPTVPAATAGPTESPKSEPVEPPAEPDPVAASAPHGPRADVLPWLRRTLAGLLYADEVAPDADYFSIGGNSVIALQLIERVLSRYGASLKLVDIYAHPLVSDLASAVADRMPQPAGEAGGHLTTRDGSAAEPGTSPSPAAASASASAAASRSASADMHRLPPVRPGQEPTLSYGQERMWFHHQLDPGTTLYNLPGASRLRGEPDLEALRLAWEDLAQRHEVLRSNFAEADGRPQLVVRPELGDFFRVLDVSGEPDPEAAARAAVQKETHWVFDVARDPLVRVTVVRIAPGDYLFCWTMHHGVNDGWAPQILMGELLQFYEARCEGRVHRPEPLPVQYRDYARWQRDLLEGSLLDGELDYWREQLHDPPALELPTDRPRAARMDFAGATYGFTVPAELVRKLRALGSAETATLFMVILTGLNVLLSRWSGQRDIVVGTPTVGRSRPELWGLLGFFNNTIALRSDLSGDATFRELLRRVRAVVLGAMENQEIPFDRVVREVAPDRDPSRNPIFDVMYVHQTLPPHFSFGESTFNPGRPGGVEDETPLFPGLPPGTAKFDLTMVVAERPDVEELEVALEYSTQLFDAGTVTAMTRALLDLLRAAADDADTDHRELPAGPPEEGERGGTARTPASAPATALAPTPPSSDAVSACLRLRGDVDAEVLRAAFDDLTERHDVLRTRFPVPTGQTLSPFARDGAAGFFSALDVSGRTDPKAAARDLAAAHGRTAIDPATGSPLRALLMTTGTADHILVVTTHREVYDGAQPGVFFGDLLSFYAVRSGGVPPEPAALPVTYNDYARWQRSLRADGLLDGQLAYWHERLASLKAFEAPADRPRPMRGTHASASHGFRIPAPLAAELIRSGARERLLAGIATLLSLRSGADEVVIGLTEAAPDTDSPRPEGSGADRPPLGELVGPFANPLALRIDSCDEPGFDALTARVRAVIAAAEARADVPFEDVVRALRLPRQPGRAPLFDVTYAHHALPEDLGSASGLDVRGVTWPGSGAARLMVPAEAAPNRHDLAWSVLEGPGPGSLNVSVDYRTELFDAGTVAAMADGLVTLLRLGLREPAVPLSELWPAAASPHAGPHAR</sequence>
<dbReference type="InterPro" id="IPR014030">
    <property type="entry name" value="Ketoacyl_synth_N"/>
</dbReference>
<dbReference type="InterPro" id="IPR023213">
    <property type="entry name" value="CAT-like_dom_sf"/>
</dbReference>
<dbReference type="PANTHER" id="PTHR43775">
    <property type="entry name" value="FATTY ACID SYNTHASE"/>
    <property type="match status" value="1"/>
</dbReference>
<dbReference type="InterPro" id="IPR009081">
    <property type="entry name" value="PP-bd_ACP"/>
</dbReference>
<dbReference type="PROSITE" id="PS50075">
    <property type="entry name" value="CARRIER"/>
    <property type="match status" value="1"/>
</dbReference>
<feature type="compositionally biased region" description="Low complexity" evidence="5">
    <location>
        <begin position="793"/>
        <end position="838"/>
    </location>
</feature>
<dbReference type="Pfam" id="PF00668">
    <property type="entry name" value="Condensation"/>
    <property type="match status" value="2"/>
</dbReference>
<evidence type="ECO:0000256" key="2">
    <source>
        <dbReference type="ARBA" id="ARBA00022450"/>
    </source>
</evidence>
<keyword evidence="4" id="KW-0808">Transferase</keyword>
<dbReference type="PROSITE" id="PS00012">
    <property type="entry name" value="PHOSPHOPANTETHEINE"/>
    <property type="match status" value="1"/>
</dbReference>
<dbReference type="Gene3D" id="1.10.1200.10">
    <property type="entry name" value="ACP-like"/>
    <property type="match status" value="1"/>
</dbReference>
<reference evidence="9" key="1">
    <citation type="submission" date="2020-02" db="EMBL/GenBank/DDBJ databases">
        <title>Streptomyces sp. ASO4wet.</title>
        <authorList>
            <person name="Risdian C."/>
            <person name="Landwehr W."/>
            <person name="Schupp P."/>
            <person name="Wink J."/>
        </authorList>
    </citation>
    <scope>NUCLEOTIDE SEQUENCE [LARGE SCALE GENOMIC DNA]</scope>
    <source>
        <strain evidence="9">ASO4wet</strain>
    </source>
</reference>